<dbReference type="GeneID" id="54557937"/>
<keyword evidence="9" id="KW-1185">Reference proteome</keyword>
<dbReference type="RefSeq" id="XP_033671740.1">
    <property type="nucleotide sequence ID" value="XM_033804665.1"/>
</dbReference>
<name>A0A6A6CUS2_ZASCE</name>
<dbReference type="GO" id="GO:0016705">
    <property type="term" value="F:oxidoreductase activity, acting on paired donors, with incorporation or reduction of molecular oxygen"/>
    <property type="evidence" value="ECO:0007669"/>
    <property type="project" value="InterPro"/>
</dbReference>
<keyword evidence="4 5" id="KW-0408">Iron</keyword>
<dbReference type="OrthoDB" id="3945418at2759"/>
<dbReference type="PANTHER" id="PTHR24305:SF166">
    <property type="entry name" value="CYTOCHROME P450 12A4, MITOCHONDRIAL-RELATED"/>
    <property type="match status" value="1"/>
</dbReference>
<dbReference type="SUPFAM" id="SSF48264">
    <property type="entry name" value="Cytochrome P450"/>
    <property type="match status" value="1"/>
</dbReference>
<gene>
    <name evidence="8" type="ORF">M409DRAFT_18823</name>
</gene>
<dbReference type="InterPro" id="IPR036396">
    <property type="entry name" value="Cyt_P450_sf"/>
</dbReference>
<dbReference type="PRINTS" id="PR00463">
    <property type="entry name" value="EP450I"/>
</dbReference>
<feature type="transmembrane region" description="Helical" evidence="7">
    <location>
        <begin position="6"/>
        <end position="24"/>
    </location>
</feature>
<feature type="binding site" description="axial binding residue" evidence="5">
    <location>
        <position position="454"/>
    </location>
    <ligand>
        <name>heme</name>
        <dbReference type="ChEBI" id="CHEBI:30413"/>
    </ligand>
    <ligandPart>
        <name>Fe</name>
        <dbReference type="ChEBI" id="CHEBI:18248"/>
    </ligandPart>
</feature>
<dbReference type="GO" id="GO:0004497">
    <property type="term" value="F:monooxygenase activity"/>
    <property type="evidence" value="ECO:0007669"/>
    <property type="project" value="UniProtKB-KW"/>
</dbReference>
<dbReference type="PANTHER" id="PTHR24305">
    <property type="entry name" value="CYTOCHROME P450"/>
    <property type="match status" value="1"/>
</dbReference>
<evidence type="ECO:0008006" key="10">
    <source>
        <dbReference type="Google" id="ProtNLM"/>
    </source>
</evidence>
<keyword evidence="6" id="KW-0503">Monooxygenase</keyword>
<dbReference type="PROSITE" id="PS00086">
    <property type="entry name" value="CYTOCHROME_P450"/>
    <property type="match status" value="1"/>
</dbReference>
<dbReference type="InterPro" id="IPR002401">
    <property type="entry name" value="Cyt_P450_E_grp-I"/>
</dbReference>
<comment type="cofactor">
    <cofactor evidence="1 5">
        <name>heme</name>
        <dbReference type="ChEBI" id="CHEBI:30413"/>
    </cofactor>
</comment>
<accession>A0A6A6CUS2</accession>
<dbReference type="GO" id="GO:0020037">
    <property type="term" value="F:heme binding"/>
    <property type="evidence" value="ECO:0007669"/>
    <property type="project" value="InterPro"/>
</dbReference>
<evidence type="ECO:0000256" key="3">
    <source>
        <dbReference type="ARBA" id="ARBA00022723"/>
    </source>
</evidence>
<evidence type="ECO:0000256" key="4">
    <source>
        <dbReference type="ARBA" id="ARBA00023004"/>
    </source>
</evidence>
<protein>
    <recommendedName>
        <fullName evidence="10">Cytochrome P450</fullName>
    </recommendedName>
</protein>
<proteinExistence type="inferred from homology"/>
<keyword evidence="6" id="KW-0560">Oxidoreductase</keyword>
<evidence type="ECO:0000256" key="2">
    <source>
        <dbReference type="ARBA" id="ARBA00010617"/>
    </source>
</evidence>
<dbReference type="CDD" id="cd11062">
    <property type="entry name" value="CYP58-like"/>
    <property type="match status" value="1"/>
</dbReference>
<keyword evidence="3 5" id="KW-0479">Metal-binding</keyword>
<dbReference type="EMBL" id="ML993584">
    <property type="protein sequence ID" value="KAF2170851.1"/>
    <property type="molecule type" value="Genomic_DNA"/>
</dbReference>
<evidence type="ECO:0000256" key="7">
    <source>
        <dbReference type="SAM" id="Phobius"/>
    </source>
</evidence>
<dbReference type="PRINTS" id="PR00385">
    <property type="entry name" value="P450"/>
</dbReference>
<feature type="transmembrane region" description="Helical" evidence="7">
    <location>
        <begin position="215"/>
        <end position="237"/>
    </location>
</feature>
<evidence type="ECO:0000256" key="5">
    <source>
        <dbReference type="PIRSR" id="PIRSR602401-1"/>
    </source>
</evidence>
<dbReference type="Gene3D" id="1.10.630.10">
    <property type="entry name" value="Cytochrome P450"/>
    <property type="match status" value="1"/>
</dbReference>
<keyword evidence="7" id="KW-0812">Transmembrane</keyword>
<dbReference type="Proteomes" id="UP000799537">
    <property type="component" value="Unassembled WGS sequence"/>
</dbReference>
<evidence type="ECO:0000256" key="1">
    <source>
        <dbReference type="ARBA" id="ARBA00001971"/>
    </source>
</evidence>
<comment type="similarity">
    <text evidence="2 6">Belongs to the cytochrome P450 family.</text>
</comment>
<keyword evidence="7" id="KW-0472">Membrane</keyword>
<dbReference type="AlphaFoldDB" id="A0A6A6CUS2"/>
<dbReference type="InterPro" id="IPR001128">
    <property type="entry name" value="Cyt_P450"/>
</dbReference>
<keyword evidence="7" id="KW-1133">Transmembrane helix</keyword>
<organism evidence="8 9">
    <name type="scientific">Zasmidium cellare ATCC 36951</name>
    <dbReference type="NCBI Taxonomy" id="1080233"/>
    <lineage>
        <taxon>Eukaryota</taxon>
        <taxon>Fungi</taxon>
        <taxon>Dikarya</taxon>
        <taxon>Ascomycota</taxon>
        <taxon>Pezizomycotina</taxon>
        <taxon>Dothideomycetes</taxon>
        <taxon>Dothideomycetidae</taxon>
        <taxon>Mycosphaerellales</taxon>
        <taxon>Mycosphaerellaceae</taxon>
        <taxon>Zasmidium</taxon>
    </lineage>
</organism>
<evidence type="ECO:0000256" key="6">
    <source>
        <dbReference type="RuleBase" id="RU000461"/>
    </source>
</evidence>
<reference evidence="8" key="1">
    <citation type="journal article" date="2020" name="Stud. Mycol.">
        <title>101 Dothideomycetes genomes: a test case for predicting lifestyles and emergence of pathogens.</title>
        <authorList>
            <person name="Haridas S."/>
            <person name="Albert R."/>
            <person name="Binder M."/>
            <person name="Bloem J."/>
            <person name="Labutti K."/>
            <person name="Salamov A."/>
            <person name="Andreopoulos B."/>
            <person name="Baker S."/>
            <person name="Barry K."/>
            <person name="Bills G."/>
            <person name="Bluhm B."/>
            <person name="Cannon C."/>
            <person name="Castanera R."/>
            <person name="Culley D."/>
            <person name="Daum C."/>
            <person name="Ezra D."/>
            <person name="Gonzalez J."/>
            <person name="Henrissat B."/>
            <person name="Kuo A."/>
            <person name="Liang C."/>
            <person name="Lipzen A."/>
            <person name="Lutzoni F."/>
            <person name="Magnuson J."/>
            <person name="Mondo S."/>
            <person name="Nolan M."/>
            <person name="Ohm R."/>
            <person name="Pangilinan J."/>
            <person name="Park H.-J."/>
            <person name="Ramirez L."/>
            <person name="Alfaro M."/>
            <person name="Sun H."/>
            <person name="Tritt A."/>
            <person name="Yoshinaga Y."/>
            <person name="Zwiers L.-H."/>
            <person name="Turgeon B."/>
            <person name="Goodwin S."/>
            <person name="Spatafora J."/>
            <person name="Crous P."/>
            <person name="Grigoriev I."/>
        </authorList>
    </citation>
    <scope>NUCLEOTIDE SEQUENCE</scope>
    <source>
        <strain evidence="8">ATCC 36951</strain>
    </source>
</reference>
<dbReference type="Pfam" id="PF00067">
    <property type="entry name" value="p450"/>
    <property type="match status" value="1"/>
</dbReference>
<evidence type="ECO:0000313" key="8">
    <source>
        <dbReference type="EMBL" id="KAF2170851.1"/>
    </source>
</evidence>
<dbReference type="InterPro" id="IPR017972">
    <property type="entry name" value="Cyt_P450_CS"/>
</dbReference>
<evidence type="ECO:0000313" key="9">
    <source>
        <dbReference type="Proteomes" id="UP000799537"/>
    </source>
</evidence>
<keyword evidence="5 6" id="KW-0349">Heme</keyword>
<dbReference type="InterPro" id="IPR050121">
    <property type="entry name" value="Cytochrome_P450_monoxygenase"/>
</dbReference>
<sequence length="517" mass="59513">MAGSYFVTNFWTFAAYAVVLFVSYKAVVYTQRLFVHPLSKFPGPKIMAASRIYEFYYDSYQHGRLWRRLPELHKKYGAIIRMGPDELHIQDSEYFDYLFGFKPLDKWPMSARQFGLDHAMFGTEDYKLYTQRRAAFGDAFSRSKTFKLQPLVNEKTEKGCEQIRAATRRGGSIDLAYLYRAVTAEIITEYMYGQQYGFFEDEKTTKGLYDRRFDALFGFTHLGRFIPFWIPILLIFARSQIRQVLGVQESTASMVAFSGFADKMLKNIVDEHGVKEDVSENKQYKTAAEVYLHSSLPVHDKTGQSLTQATMAAWAGGWDTTAFSLTQTSYYLLRYDSVLKKLKAELNKAWPQQATTPTYQELLELPYLDAVMKESLRLMHGALSRLTRMNPTSAEQYKSWTIPPKTKISMSTSDVNLDKSIWGDDVENFRPERWLGHPELDKWLMTFSKGARVCAGQELAWMELKLIVATIFRKFDMEIPSEAKVTDADILPYCDGFTPGPKNYMQRLPVVPTLVDG</sequence>
<dbReference type="GO" id="GO:0005506">
    <property type="term" value="F:iron ion binding"/>
    <property type="evidence" value="ECO:0007669"/>
    <property type="project" value="InterPro"/>
</dbReference>